<dbReference type="Pfam" id="PF17288">
    <property type="entry name" value="Terminase_3C"/>
    <property type="match status" value="1"/>
</dbReference>
<accession>A0A9E4ZHL7</accession>
<dbReference type="EMBL" id="JAGSOI010000041">
    <property type="protein sequence ID" value="MCM1987269.1"/>
    <property type="molecule type" value="Genomic_DNA"/>
</dbReference>
<organism evidence="2 3">
    <name type="scientific">Methanococcoides seepicolus</name>
    <dbReference type="NCBI Taxonomy" id="2828780"/>
    <lineage>
        <taxon>Archaea</taxon>
        <taxon>Methanobacteriati</taxon>
        <taxon>Methanobacteriota</taxon>
        <taxon>Stenosarchaea group</taxon>
        <taxon>Methanomicrobia</taxon>
        <taxon>Methanosarcinales</taxon>
        <taxon>Methanosarcinaceae</taxon>
        <taxon>Methanococcoides</taxon>
    </lineage>
</organism>
<evidence type="ECO:0000313" key="3">
    <source>
        <dbReference type="Proteomes" id="UP001056766"/>
    </source>
</evidence>
<keyword evidence="3" id="KW-1185">Reference proteome</keyword>
<reference evidence="2" key="1">
    <citation type="journal article" date="2021" name="mSystems">
        <title>Bacteria and Archaea Synergistically Convert Glycine Betaine to Biogenic Methane in the Formosa Cold Seep of the South China Sea.</title>
        <authorList>
            <person name="Li L."/>
            <person name="Zhang W."/>
            <person name="Zhang S."/>
            <person name="Song L."/>
            <person name="Sun Q."/>
            <person name="Zhang H."/>
            <person name="Xiang H."/>
            <person name="Dong X."/>
        </authorList>
    </citation>
    <scope>NUCLEOTIDE SEQUENCE</scope>
    <source>
        <strain evidence="2">LLY</strain>
    </source>
</reference>
<evidence type="ECO:0000313" key="2">
    <source>
        <dbReference type="EMBL" id="MCM1987269.1"/>
    </source>
</evidence>
<gene>
    <name evidence="2" type="ORF">KDK67_09790</name>
</gene>
<dbReference type="Gene3D" id="3.30.420.280">
    <property type="match status" value="1"/>
</dbReference>
<reference evidence="2" key="2">
    <citation type="submission" date="2021-04" db="EMBL/GenBank/DDBJ databases">
        <authorList>
            <person name="Dong X."/>
        </authorList>
    </citation>
    <scope>NUCLEOTIDE SEQUENCE</scope>
    <source>
        <strain evidence="2">LLY</strain>
    </source>
</reference>
<dbReference type="AlphaFoldDB" id="A0A9E4ZHL7"/>
<comment type="caution">
    <text evidence="2">The sequence shown here is derived from an EMBL/GenBank/DDBJ whole genome shotgun (WGS) entry which is preliminary data.</text>
</comment>
<dbReference type="Proteomes" id="UP001056766">
    <property type="component" value="Unassembled WGS sequence"/>
</dbReference>
<protein>
    <recommendedName>
        <fullName evidence="1">Phage terminase large subunit C-terminal domain-containing protein</fullName>
    </recommendedName>
</protein>
<dbReference type="RefSeq" id="WP_250868607.1">
    <property type="nucleotide sequence ID" value="NZ_JAGSOI010000041.1"/>
</dbReference>
<feature type="domain" description="Phage terminase large subunit C-terminal" evidence="1">
    <location>
        <begin position="126"/>
        <end position="169"/>
    </location>
</feature>
<proteinExistence type="predicted"/>
<name>A0A9E4ZHL7_9EURY</name>
<sequence>MYPDFNRFENVIASELIKKEEFKTVVAGVDFGWTNPTVLLAVGQKADGSLCVLDEIYRKQMTPEDLVNSAKVLQARWKVSHFFCDPSSPDLIDTMTRNGIPATKANNAKVPGIAAVNASVKTMKLSDECKKTIWEMERYRYPESQSGKEVKEEPIKIDDHAMGALRYGVMGLHRPVRKPMPRFTGGFGMSGGLRI</sequence>
<dbReference type="InterPro" id="IPR035413">
    <property type="entry name" value="Terminase_L_C"/>
</dbReference>
<evidence type="ECO:0000259" key="1">
    <source>
        <dbReference type="Pfam" id="PF17288"/>
    </source>
</evidence>